<dbReference type="EMBL" id="KV428953">
    <property type="protein sequence ID" value="KZT31035.1"/>
    <property type="molecule type" value="Genomic_DNA"/>
</dbReference>
<feature type="compositionally biased region" description="Basic residues" evidence="1">
    <location>
        <begin position="43"/>
        <end position="58"/>
    </location>
</feature>
<accession>A0A165WDZ0</accession>
<keyword evidence="4" id="KW-1185">Reference proteome</keyword>
<protein>
    <submittedName>
        <fullName evidence="3">Uncharacterized protein</fullName>
    </submittedName>
</protein>
<evidence type="ECO:0000313" key="4">
    <source>
        <dbReference type="Proteomes" id="UP000076798"/>
    </source>
</evidence>
<keyword evidence="2" id="KW-0812">Transmembrane</keyword>
<gene>
    <name evidence="3" type="ORF">SISSUDRAFT_1068191</name>
</gene>
<feature type="compositionally biased region" description="Polar residues" evidence="1">
    <location>
        <begin position="1"/>
        <end position="12"/>
    </location>
</feature>
<dbReference type="AlphaFoldDB" id="A0A165WDZ0"/>
<name>A0A165WDZ0_9AGAM</name>
<keyword evidence="2" id="KW-0472">Membrane</keyword>
<feature type="region of interest" description="Disordered" evidence="1">
    <location>
        <begin position="1"/>
        <end position="87"/>
    </location>
</feature>
<evidence type="ECO:0000256" key="2">
    <source>
        <dbReference type="SAM" id="Phobius"/>
    </source>
</evidence>
<reference evidence="3 4" key="1">
    <citation type="journal article" date="2016" name="Mol. Biol. Evol.">
        <title>Comparative Genomics of Early-Diverging Mushroom-Forming Fungi Provides Insights into the Origins of Lignocellulose Decay Capabilities.</title>
        <authorList>
            <person name="Nagy L.G."/>
            <person name="Riley R."/>
            <person name="Tritt A."/>
            <person name="Adam C."/>
            <person name="Daum C."/>
            <person name="Floudas D."/>
            <person name="Sun H."/>
            <person name="Yadav J.S."/>
            <person name="Pangilinan J."/>
            <person name="Larsson K.H."/>
            <person name="Matsuura K."/>
            <person name="Barry K."/>
            <person name="Labutti K."/>
            <person name="Kuo R."/>
            <person name="Ohm R.A."/>
            <person name="Bhattacharya S.S."/>
            <person name="Shirouzu T."/>
            <person name="Yoshinaga Y."/>
            <person name="Martin F.M."/>
            <person name="Grigoriev I.V."/>
            <person name="Hibbett D.S."/>
        </authorList>
    </citation>
    <scope>NUCLEOTIDE SEQUENCE [LARGE SCALE GENOMIC DNA]</scope>
    <source>
        <strain evidence="3 4">HHB10207 ss-3</strain>
    </source>
</reference>
<evidence type="ECO:0000313" key="3">
    <source>
        <dbReference type="EMBL" id="KZT31035.1"/>
    </source>
</evidence>
<sequence>MISIFQNLASTQGRKRPIEELGDTGNDGNEESDVDGAESQPAKKSKKNPKATAKKGRKGKENESEASAGVEEEGVGPRTRRVGLSQKGQAAIKALKKGCRAKYPPIIFPCNSFSRQSICVHVPFGLAFALALASTFHITLPSIYLAFI</sequence>
<dbReference type="Proteomes" id="UP000076798">
    <property type="component" value="Unassembled WGS sequence"/>
</dbReference>
<organism evidence="3 4">
    <name type="scientific">Sistotremastrum suecicum HHB10207 ss-3</name>
    <dbReference type="NCBI Taxonomy" id="1314776"/>
    <lineage>
        <taxon>Eukaryota</taxon>
        <taxon>Fungi</taxon>
        <taxon>Dikarya</taxon>
        <taxon>Basidiomycota</taxon>
        <taxon>Agaricomycotina</taxon>
        <taxon>Agaricomycetes</taxon>
        <taxon>Sistotremastrales</taxon>
        <taxon>Sistotremastraceae</taxon>
        <taxon>Sistotremastrum</taxon>
    </lineage>
</organism>
<proteinExistence type="predicted"/>
<feature type="transmembrane region" description="Helical" evidence="2">
    <location>
        <begin position="124"/>
        <end position="147"/>
    </location>
</feature>
<keyword evidence="2" id="KW-1133">Transmembrane helix</keyword>
<evidence type="ECO:0000256" key="1">
    <source>
        <dbReference type="SAM" id="MobiDB-lite"/>
    </source>
</evidence>